<comment type="caution">
    <text evidence="3">The sequence shown here is derived from an EMBL/GenBank/DDBJ whole genome shotgun (WGS) entry which is preliminary data.</text>
</comment>
<dbReference type="InterPro" id="IPR036291">
    <property type="entry name" value="NAD(P)-bd_dom_sf"/>
</dbReference>
<dbReference type="PRINTS" id="PR00081">
    <property type="entry name" value="GDHRDH"/>
</dbReference>
<dbReference type="AlphaFoldDB" id="A0A7K0C354"/>
<dbReference type="PANTHER" id="PTHR43639">
    <property type="entry name" value="OXIDOREDUCTASE, SHORT-CHAIN DEHYDROGENASE/REDUCTASE FAMILY (AFU_ORTHOLOGUE AFUA_5G02870)"/>
    <property type="match status" value="1"/>
</dbReference>
<protein>
    <submittedName>
        <fullName evidence="3">Enoyl-[acyl-carrier-protein] reductase [NADPH] FabL</fullName>
        <ecNumber evidence="3">1.3.1.104</ecNumber>
    </submittedName>
</protein>
<dbReference type="Proteomes" id="UP000487268">
    <property type="component" value="Unassembled WGS sequence"/>
</dbReference>
<dbReference type="GO" id="GO:0141148">
    <property type="term" value="F:enoyl-[acyl-carrier-protein] reductase (NADPH) activity"/>
    <property type="evidence" value="ECO:0007669"/>
    <property type="project" value="UniProtKB-EC"/>
</dbReference>
<dbReference type="SUPFAM" id="SSF51735">
    <property type="entry name" value="NAD(P)-binding Rossmann-fold domains"/>
    <property type="match status" value="1"/>
</dbReference>
<sequence length="271" mass="27422">MGSPKGPVSVVTGASRGIGAAVATTLGKAGGTVIITYRQDSAAAERVAQAVEAAGGRALTCAYDLEEADAAAKLFDFALTSCGRVDHFVANAAAGPVKPVSALRPHHLDRARSANSRAFFLAARHAADHMGDGGRIVALTSVGARFALPGYAVVGMEKASIEAWVRSLAVEHAPRGITVNSVQGGLVDTRSLAHCLEQNDVTMAQAACFIPAGRIGTAQEIADVVVFLLGPGASYLTGQSVVVDGGLSVFHPVFGAASPDGPAPRAPGADS</sequence>
<gene>
    <name evidence="3" type="primary">fabL_2</name>
    <name evidence="3" type="ORF">ACRB68_59670</name>
</gene>
<dbReference type="EC" id="1.3.1.104" evidence="3"/>
<organism evidence="3 4">
    <name type="scientific">Actinomadura macrotermitis</name>
    <dbReference type="NCBI Taxonomy" id="2585200"/>
    <lineage>
        <taxon>Bacteria</taxon>
        <taxon>Bacillati</taxon>
        <taxon>Actinomycetota</taxon>
        <taxon>Actinomycetes</taxon>
        <taxon>Streptosporangiales</taxon>
        <taxon>Thermomonosporaceae</taxon>
        <taxon>Actinomadura</taxon>
    </lineage>
</organism>
<dbReference type="PANTHER" id="PTHR43639:SF1">
    <property type="entry name" value="SHORT-CHAIN DEHYDROGENASE_REDUCTASE FAMILY PROTEIN"/>
    <property type="match status" value="1"/>
</dbReference>
<dbReference type="InterPro" id="IPR002347">
    <property type="entry name" value="SDR_fam"/>
</dbReference>
<dbReference type="Pfam" id="PF13561">
    <property type="entry name" value="adh_short_C2"/>
    <property type="match status" value="1"/>
</dbReference>
<dbReference type="FunFam" id="3.40.50.720:FF:000084">
    <property type="entry name" value="Short-chain dehydrogenase reductase"/>
    <property type="match status" value="1"/>
</dbReference>
<keyword evidence="4" id="KW-1185">Reference proteome</keyword>
<evidence type="ECO:0000256" key="2">
    <source>
        <dbReference type="ARBA" id="ARBA00023002"/>
    </source>
</evidence>
<evidence type="ECO:0000313" key="4">
    <source>
        <dbReference type="Proteomes" id="UP000487268"/>
    </source>
</evidence>
<dbReference type="OrthoDB" id="3571370at2"/>
<name>A0A7K0C354_9ACTN</name>
<comment type="similarity">
    <text evidence="1">Belongs to the short-chain dehydrogenases/reductases (SDR) family.</text>
</comment>
<evidence type="ECO:0000256" key="1">
    <source>
        <dbReference type="ARBA" id="ARBA00006484"/>
    </source>
</evidence>
<dbReference type="Gene3D" id="3.40.50.720">
    <property type="entry name" value="NAD(P)-binding Rossmann-like Domain"/>
    <property type="match status" value="1"/>
</dbReference>
<proteinExistence type="inferred from homology"/>
<reference evidence="3 4" key="1">
    <citation type="submission" date="2019-10" db="EMBL/GenBank/DDBJ databases">
        <title>Actinomadura rubteroloni sp. nov. and Actinomadura macrotermitis sp. nov., isolated from the gut of fungus growing-termite Macrotermes natalensis.</title>
        <authorList>
            <person name="Benndorf R."/>
            <person name="Martin K."/>
            <person name="Kuefner M."/>
            <person name="De Beer W."/>
            <person name="Kaster A.-K."/>
            <person name="Vollmers J."/>
            <person name="Poulsen M."/>
            <person name="Beemelmanns C."/>
        </authorList>
    </citation>
    <scope>NUCLEOTIDE SEQUENCE [LARGE SCALE GENOMIC DNA]</scope>
    <source>
        <strain evidence="3 4">RB68</strain>
    </source>
</reference>
<dbReference type="RefSeq" id="WP_153538384.1">
    <property type="nucleotide sequence ID" value="NZ_WEGH01000004.1"/>
</dbReference>
<keyword evidence="2 3" id="KW-0560">Oxidoreductase</keyword>
<evidence type="ECO:0000313" key="3">
    <source>
        <dbReference type="EMBL" id="MQY07865.1"/>
    </source>
</evidence>
<dbReference type="EMBL" id="WEGH01000004">
    <property type="protein sequence ID" value="MQY07865.1"/>
    <property type="molecule type" value="Genomic_DNA"/>
</dbReference>
<accession>A0A7K0C354</accession>